<organism evidence="1 2">
    <name type="scientific">Marinobacter lutaoensis</name>
    <dbReference type="NCBI Taxonomy" id="135739"/>
    <lineage>
        <taxon>Bacteria</taxon>
        <taxon>Pseudomonadati</taxon>
        <taxon>Pseudomonadota</taxon>
        <taxon>Gammaproteobacteria</taxon>
        <taxon>Pseudomonadales</taxon>
        <taxon>Marinobacteraceae</taxon>
        <taxon>Marinobacter</taxon>
    </lineage>
</organism>
<dbReference type="EMBL" id="MSCW01000008">
    <property type="protein sequence ID" value="ONF42711.1"/>
    <property type="molecule type" value="Genomic_DNA"/>
</dbReference>
<proteinExistence type="predicted"/>
<accession>A0A1V2DQR1</accession>
<protein>
    <submittedName>
        <fullName evidence="1">Uncharacterized protein</fullName>
    </submittedName>
</protein>
<dbReference type="STRING" id="135739.BTO32_13540"/>
<reference evidence="1 2" key="1">
    <citation type="submission" date="2016-12" db="EMBL/GenBank/DDBJ databases">
        <title>Marinobacter lutaoensis whole genome sequencing.</title>
        <authorList>
            <person name="Verma A."/>
            <person name="Krishnamurthi S."/>
        </authorList>
    </citation>
    <scope>NUCLEOTIDE SEQUENCE [LARGE SCALE GENOMIC DNA]</scope>
    <source>
        <strain evidence="1 2">T5054</strain>
    </source>
</reference>
<name>A0A1V2DQR1_9GAMM</name>
<gene>
    <name evidence="1" type="ORF">BTO32_13540</name>
</gene>
<keyword evidence="2" id="KW-1185">Reference proteome</keyword>
<dbReference type="RefSeq" id="WP_076725181.1">
    <property type="nucleotide sequence ID" value="NZ_JABWTC010000008.1"/>
</dbReference>
<dbReference type="OrthoDB" id="6370030at2"/>
<evidence type="ECO:0000313" key="2">
    <source>
        <dbReference type="Proteomes" id="UP000189339"/>
    </source>
</evidence>
<dbReference type="Proteomes" id="UP000189339">
    <property type="component" value="Unassembled WGS sequence"/>
</dbReference>
<dbReference type="AlphaFoldDB" id="A0A1V2DQR1"/>
<evidence type="ECO:0000313" key="1">
    <source>
        <dbReference type="EMBL" id="ONF42711.1"/>
    </source>
</evidence>
<comment type="caution">
    <text evidence="1">The sequence shown here is derived from an EMBL/GenBank/DDBJ whole genome shotgun (WGS) entry which is preliminary data.</text>
</comment>
<sequence>MTQQRHYKARLAEGSAVPTLLCGHCGSILPRARIFLNEGGSYQDIDCQTIGLCSADDCGAVNCCDEAMAGIDDPERLFGLAC</sequence>